<dbReference type="AlphaFoldDB" id="C1E891"/>
<keyword evidence="4 8" id="KW-0812">Transmembrane</keyword>
<dbReference type="GO" id="GO:0033554">
    <property type="term" value="P:cellular response to stress"/>
    <property type="evidence" value="ECO:0007669"/>
    <property type="project" value="UniProtKB-ARBA"/>
</dbReference>
<comment type="function">
    <text evidence="1">May be involved in the degradation process of specific misfolded endoplasmic reticulum (ER) luminal proteins.</text>
</comment>
<dbReference type="GeneID" id="8244502"/>
<evidence type="ECO:0000256" key="3">
    <source>
        <dbReference type="ARBA" id="ARBA00008917"/>
    </source>
</evidence>
<gene>
    <name evidence="10" type="primary">DER1.1</name>
    <name evidence="10" type="ORF">MICPUN_59289</name>
</gene>
<accession>C1E891</accession>
<evidence type="ECO:0000256" key="6">
    <source>
        <dbReference type="ARBA" id="ARBA00022989"/>
    </source>
</evidence>
<dbReference type="OrthoDB" id="1716531at2759"/>
<feature type="transmembrane region" description="Helical" evidence="8">
    <location>
        <begin position="20"/>
        <end position="41"/>
    </location>
</feature>
<dbReference type="eggNOG" id="KOG0858">
    <property type="taxonomic scope" value="Eukaryota"/>
</dbReference>
<dbReference type="Proteomes" id="UP000002009">
    <property type="component" value="Chromosome 6"/>
</dbReference>
<keyword evidence="11" id="KW-1185">Reference proteome</keyword>
<dbReference type="KEGG" id="mis:MICPUN_59289"/>
<sequence length="277" mass="30214">MAVTLEQWYRQMPVVTRSYLTLSFLTTAGCALELISPFSVYYNSHLIFRKYQLWRLFTNFFFFGSLGMDFVFHMFFLSRYCRLLEEGTFRGRSADFFYMLLFGSALLSSVAPFINIQFLGASLTFMMVYVWGRRNRYVQMSFLGLFSFTAPYLPWVLLIFSCMLGSSPVVDLLGMAAGHVYYFLEDVYPTMTNRRVLKTPALVRYAFGQAAVDGPVGGGERNGGEGGVRGVFFGGRAAGGGNGGDGNGNGGDGNGDGGNAGGEGNAAIARALGGGGE</sequence>
<reference evidence="10 11" key="1">
    <citation type="journal article" date="2009" name="Science">
        <title>Green evolution and dynamic adaptations revealed by genomes of the marine picoeukaryotes Micromonas.</title>
        <authorList>
            <person name="Worden A.Z."/>
            <person name="Lee J.H."/>
            <person name="Mock T."/>
            <person name="Rouze P."/>
            <person name="Simmons M.P."/>
            <person name="Aerts A.L."/>
            <person name="Allen A.E."/>
            <person name="Cuvelier M.L."/>
            <person name="Derelle E."/>
            <person name="Everett M.V."/>
            <person name="Foulon E."/>
            <person name="Grimwood J."/>
            <person name="Gundlach H."/>
            <person name="Henrissat B."/>
            <person name="Napoli C."/>
            <person name="McDonald S.M."/>
            <person name="Parker M.S."/>
            <person name="Rombauts S."/>
            <person name="Salamov A."/>
            <person name="Von Dassow P."/>
            <person name="Badger J.H."/>
            <person name="Coutinho P.M."/>
            <person name="Demir E."/>
            <person name="Dubchak I."/>
            <person name="Gentemann C."/>
            <person name="Eikrem W."/>
            <person name="Gready J.E."/>
            <person name="John U."/>
            <person name="Lanier W."/>
            <person name="Lindquist E.A."/>
            <person name="Lucas S."/>
            <person name="Mayer K.F."/>
            <person name="Moreau H."/>
            <person name="Not F."/>
            <person name="Otillar R."/>
            <person name="Panaud O."/>
            <person name="Pangilinan J."/>
            <person name="Paulsen I."/>
            <person name="Piegu B."/>
            <person name="Poliakov A."/>
            <person name="Robbens S."/>
            <person name="Schmutz J."/>
            <person name="Toulza E."/>
            <person name="Wyss T."/>
            <person name="Zelensky A."/>
            <person name="Zhou K."/>
            <person name="Armbrust E.V."/>
            <person name="Bhattacharya D."/>
            <person name="Goodenough U.W."/>
            <person name="Van de Peer Y."/>
            <person name="Grigoriev I.V."/>
        </authorList>
    </citation>
    <scope>NUCLEOTIDE SEQUENCE [LARGE SCALE GENOMIC DNA]</scope>
    <source>
        <strain evidence="11">RCC299 / NOUM17</strain>
    </source>
</reference>
<feature type="compositionally biased region" description="Gly residues" evidence="9">
    <location>
        <begin position="243"/>
        <end position="264"/>
    </location>
</feature>
<dbReference type="STRING" id="296587.C1E891"/>
<dbReference type="GO" id="GO:0051603">
    <property type="term" value="P:proteolysis involved in protein catabolic process"/>
    <property type="evidence" value="ECO:0007669"/>
    <property type="project" value="UniProtKB-ARBA"/>
</dbReference>
<dbReference type="GO" id="GO:0005789">
    <property type="term" value="C:endoplasmic reticulum membrane"/>
    <property type="evidence" value="ECO:0007669"/>
    <property type="project" value="UniProtKB-SubCell"/>
</dbReference>
<evidence type="ECO:0000313" key="10">
    <source>
        <dbReference type="EMBL" id="ACO64473.1"/>
    </source>
</evidence>
<dbReference type="InterPro" id="IPR035952">
    <property type="entry name" value="Rhomboid-like_sf"/>
</dbReference>
<name>C1E891_MICCC</name>
<evidence type="ECO:0000256" key="2">
    <source>
        <dbReference type="ARBA" id="ARBA00004477"/>
    </source>
</evidence>
<evidence type="ECO:0000313" key="11">
    <source>
        <dbReference type="Proteomes" id="UP000002009"/>
    </source>
</evidence>
<feature type="transmembrane region" description="Helical" evidence="8">
    <location>
        <begin position="96"/>
        <end position="129"/>
    </location>
</feature>
<dbReference type="PANTHER" id="PTHR11009">
    <property type="entry name" value="DER1-LIKE PROTEIN, DERLIN"/>
    <property type="match status" value="1"/>
</dbReference>
<comment type="similarity">
    <text evidence="3 8">Belongs to the derlin family.</text>
</comment>
<feature type="region of interest" description="Disordered" evidence="9">
    <location>
        <begin position="243"/>
        <end position="266"/>
    </location>
</feature>
<evidence type="ECO:0000256" key="1">
    <source>
        <dbReference type="ARBA" id="ARBA00003292"/>
    </source>
</evidence>
<evidence type="ECO:0000256" key="9">
    <source>
        <dbReference type="SAM" id="MobiDB-lite"/>
    </source>
</evidence>
<dbReference type="OMA" id="CYLPIVF"/>
<dbReference type="SUPFAM" id="SSF144091">
    <property type="entry name" value="Rhomboid-like"/>
    <property type="match status" value="1"/>
</dbReference>
<organism evidence="10 11">
    <name type="scientific">Micromonas commoda (strain RCC299 / NOUM17 / CCMP2709)</name>
    <name type="common">Picoplanktonic green alga</name>
    <dbReference type="NCBI Taxonomy" id="296587"/>
    <lineage>
        <taxon>Eukaryota</taxon>
        <taxon>Viridiplantae</taxon>
        <taxon>Chlorophyta</taxon>
        <taxon>Mamiellophyceae</taxon>
        <taxon>Mamiellales</taxon>
        <taxon>Mamiellaceae</taxon>
        <taxon>Micromonas</taxon>
    </lineage>
</organism>
<protein>
    <recommendedName>
        <fullName evidence="8">Derlin</fullName>
    </recommendedName>
</protein>
<comment type="function">
    <text evidence="8">May be involved in the degradation of misfolded endoplasmic reticulum (ER) luminal proteins.</text>
</comment>
<dbReference type="FunFam" id="1.20.1540.10:FF:000016">
    <property type="entry name" value="Derlin"/>
    <property type="match status" value="1"/>
</dbReference>
<evidence type="ECO:0000256" key="7">
    <source>
        <dbReference type="ARBA" id="ARBA00023136"/>
    </source>
</evidence>
<dbReference type="Pfam" id="PF04511">
    <property type="entry name" value="DER1"/>
    <property type="match status" value="1"/>
</dbReference>
<evidence type="ECO:0000256" key="4">
    <source>
        <dbReference type="ARBA" id="ARBA00022692"/>
    </source>
</evidence>
<feature type="transmembrane region" description="Helical" evidence="8">
    <location>
        <begin position="53"/>
        <end position="76"/>
    </location>
</feature>
<dbReference type="FunCoup" id="C1E891">
    <property type="interactions" value="1803"/>
</dbReference>
<dbReference type="EMBL" id="CP001327">
    <property type="protein sequence ID" value="ACO64473.1"/>
    <property type="molecule type" value="Genomic_DNA"/>
</dbReference>
<evidence type="ECO:0000256" key="8">
    <source>
        <dbReference type="RuleBase" id="RU363059"/>
    </source>
</evidence>
<keyword evidence="6 8" id="KW-1133">Transmembrane helix</keyword>
<dbReference type="RefSeq" id="XP_002503215.1">
    <property type="nucleotide sequence ID" value="XM_002503169.1"/>
</dbReference>
<keyword evidence="5 8" id="KW-0256">Endoplasmic reticulum</keyword>
<dbReference type="InParanoid" id="C1E891"/>
<dbReference type="InterPro" id="IPR007599">
    <property type="entry name" value="DER1"/>
</dbReference>
<keyword evidence="7 8" id="KW-0472">Membrane</keyword>
<feature type="transmembrane region" description="Helical" evidence="8">
    <location>
        <begin position="141"/>
        <end position="160"/>
    </location>
</feature>
<comment type="subcellular location">
    <subcellularLocation>
        <location evidence="2 8">Endoplasmic reticulum membrane</location>
        <topology evidence="2 8">Multi-pass membrane protein</topology>
    </subcellularLocation>
</comment>
<proteinExistence type="inferred from homology"/>
<evidence type="ECO:0000256" key="5">
    <source>
        <dbReference type="ARBA" id="ARBA00022824"/>
    </source>
</evidence>